<dbReference type="RefSeq" id="WP_192767016.1">
    <property type="nucleotide sequence ID" value="NZ_JADBEB010000001.1"/>
</dbReference>
<proteinExistence type="predicted"/>
<organism evidence="1 2">
    <name type="scientific">Plantactinospora soyae</name>
    <dbReference type="NCBI Taxonomy" id="1544732"/>
    <lineage>
        <taxon>Bacteria</taxon>
        <taxon>Bacillati</taxon>
        <taxon>Actinomycetota</taxon>
        <taxon>Actinomycetes</taxon>
        <taxon>Micromonosporales</taxon>
        <taxon>Micromonosporaceae</taxon>
        <taxon>Plantactinospora</taxon>
    </lineage>
</organism>
<dbReference type="AlphaFoldDB" id="A0A927QWN2"/>
<sequence length="69" mass="7023">MTVGIGRGSMREILVVLALAVGGLLLAMLAAFTPWYGVAAGSPEVEVVEMHSPPWVITDGGELTAAGEG</sequence>
<keyword evidence="2" id="KW-1185">Reference proteome</keyword>
<accession>A0A927QWN2</accession>
<comment type="caution">
    <text evidence="1">The sequence shown here is derived from an EMBL/GenBank/DDBJ whole genome shotgun (WGS) entry which is preliminary data.</text>
</comment>
<reference evidence="1" key="1">
    <citation type="submission" date="2020-10" db="EMBL/GenBank/DDBJ databases">
        <title>Sequencing the genomes of 1000 actinobacteria strains.</title>
        <authorList>
            <person name="Klenk H.-P."/>
        </authorList>
    </citation>
    <scope>NUCLEOTIDE SEQUENCE</scope>
    <source>
        <strain evidence="1">DSM 46832</strain>
    </source>
</reference>
<dbReference type="EMBL" id="JADBEB010000001">
    <property type="protein sequence ID" value="MBE1487110.1"/>
    <property type="molecule type" value="Genomic_DNA"/>
</dbReference>
<dbReference type="Proteomes" id="UP000649753">
    <property type="component" value="Unassembled WGS sequence"/>
</dbReference>
<evidence type="ECO:0000313" key="1">
    <source>
        <dbReference type="EMBL" id="MBE1487110.1"/>
    </source>
</evidence>
<protein>
    <submittedName>
        <fullName evidence="1">Uncharacterized protein</fullName>
    </submittedName>
</protein>
<evidence type="ECO:0000313" key="2">
    <source>
        <dbReference type="Proteomes" id="UP000649753"/>
    </source>
</evidence>
<name>A0A927QWN2_9ACTN</name>
<gene>
    <name evidence="1" type="ORF">H4W31_002748</name>
</gene>